<gene>
    <name evidence="1" type="primary">Emc8</name>
    <name evidence="1" type="ORF">DNF11_3558</name>
</gene>
<dbReference type="OrthoDB" id="194468at2759"/>
<dbReference type="PANTHER" id="PTHR12941:SF10">
    <property type="entry name" value="ER MEMBRANE PROTEIN COMPLEX SUBUNIT 8_9 HOMOLOG"/>
    <property type="match status" value="1"/>
</dbReference>
<dbReference type="STRING" id="425264.A0A3G2SB02"/>
<name>A0A3G2SB02_MALR7</name>
<sequence>MAMTTQSTEVAPLAYRKIVYHSAKYMSSTVIGILVGTTRERVEDVIPFVHHWHTLSPMTEAGMALVEAHTAKHHQQILGLYEVPEHLAQKDVSPTTAALAETLATRMGHAPLLFNLNGTKLMDIRGAIDATVQGRTVQVQVPQPESLALALRQELGQGVFQFLYDWDDHLENTQLDWLTNPDLA</sequence>
<dbReference type="GO" id="GO:0072546">
    <property type="term" value="C:EMC complex"/>
    <property type="evidence" value="ECO:0007669"/>
    <property type="project" value="InterPro"/>
</dbReference>
<dbReference type="EMBL" id="CP033154">
    <property type="protein sequence ID" value="AYO44508.1"/>
    <property type="molecule type" value="Genomic_DNA"/>
</dbReference>
<organism evidence="1 2">
    <name type="scientific">Malassezia restricta (strain ATCC 96810 / NBRC 103918 / CBS 7877)</name>
    <name type="common">Seborrheic dermatitis infection agent</name>
    <dbReference type="NCBI Taxonomy" id="425264"/>
    <lineage>
        <taxon>Eukaryota</taxon>
        <taxon>Fungi</taxon>
        <taxon>Dikarya</taxon>
        <taxon>Basidiomycota</taxon>
        <taxon>Ustilaginomycotina</taxon>
        <taxon>Malasseziomycetes</taxon>
        <taxon>Malasseziales</taxon>
        <taxon>Malasseziaceae</taxon>
        <taxon>Malassezia</taxon>
    </lineage>
</organism>
<reference evidence="1 2" key="1">
    <citation type="submission" date="2018-10" db="EMBL/GenBank/DDBJ databases">
        <title>Complete genome sequence of Malassezia restricta CBS 7877.</title>
        <authorList>
            <person name="Morand S.C."/>
            <person name="Bertignac M."/>
            <person name="Iltis A."/>
            <person name="Kolder I."/>
            <person name="Pirovano W."/>
            <person name="Jourdain R."/>
            <person name="Clavaud C."/>
        </authorList>
    </citation>
    <scope>NUCLEOTIDE SEQUENCE [LARGE SCALE GENOMIC DNA]</scope>
    <source>
        <strain evidence="1 2">CBS 7877</strain>
    </source>
</reference>
<dbReference type="VEuPathDB" id="FungiDB:DNF11_3558"/>
<accession>A0A3G2SB02</accession>
<evidence type="ECO:0000313" key="1">
    <source>
        <dbReference type="EMBL" id="AYO44508.1"/>
    </source>
</evidence>
<dbReference type="InterPro" id="IPR005366">
    <property type="entry name" value="EMC8/9"/>
</dbReference>
<dbReference type="PANTHER" id="PTHR12941">
    <property type="entry name" value="ER MEMBRANE PROTEIN COMPLEX"/>
    <property type="match status" value="1"/>
</dbReference>
<dbReference type="Pfam" id="PF03665">
    <property type="entry name" value="UPF0172"/>
    <property type="match status" value="1"/>
</dbReference>
<protein>
    <submittedName>
        <fullName evidence="1">ER membrane protein complex subunit 8</fullName>
    </submittedName>
</protein>
<dbReference type="Proteomes" id="UP000269793">
    <property type="component" value="Chromosome VII"/>
</dbReference>
<evidence type="ECO:0000313" key="2">
    <source>
        <dbReference type="Proteomes" id="UP000269793"/>
    </source>
</evidence>
<proteinExistence type="predicted"/>
<keyword evidence="2" id="KW-1185">Reference proteome</keyword>
<dbReference type="AlphaFoldDB" id="A0A3G2SB02"/>
<dbReference type="CDD" id="cd08060">
    <property type="entry name" value="MPN_UPF0172"/>
    <property type="match status" value="1"/>
</dbReference>